<dbReference type="EMBL" id="LJBN01000112">
    <property type="protein sequence ID" value="OOQ89426.1"/>
    <property type="molecule type" value="Genomic_DNA"/>
</dbReference>
<sequence>MNSRARFLSLAAEQRAVAFPCGETPGDREPDHAMEMCSSREVIQAVQSSSTWEEPRTEYFVEVVRAAPLEPAKPWCWSPSP</sequence>
<evidence type="ECO:0000313" key="1">
    <source>
        <dbReference type="EMBL" id="OOQ89426.1"/>
    </source>
</evidence>
<gene>
    <name evidence="1" type="ORF">PEBR_27886</name>
</gene>
<accession>A0A1S9RVL1</accession>
<organism evidence="1 2">
    <name type="scientific">Penicillium brasilianum</name>
    <dbReference type="NCBI Taxonomy" id="104259"/>
    <lineage>
        <taxon>Eukaryota</taxon>
        <taxon>Fungi</taxon>
        <taxon>Dikarya</taxon>
        <taxon>Ascomycota</taxon>
        <taxon>Pezizomycotina</taxon>
        <taxon>Eurotiomycetes</taxon>
        <taxon>Eurotiomycetidae</taxon>
        <taxon>Eurotiales</taxon>
        <taxon>Aspergillaceae</taxon>
        <taxon>Penicillium</taxon>
    </lineage>
</organism>
<evidence type="ECO:0000313" key="2">
    <source>
        <dbReference type="Proteomes" id="UP000190744"/>
    </source>
</evidence>
<comment type="caution">
    <text evidence="1">The sequence shown here is derived from an EMBL/GenBank/DDBJ whole genome shotgun (WGS) entry which is preliminary data.</text>
</comment>
<dbReference type="AlphaFoldDB" id="A0A1S9RVL1"/>
<dbReference type="Proteomes" id="UP000190744">
    <property type="component" value="Unassembled WGS sequence"/>
</dbReference>
<proteinExistence type="predicted"/>
<protein>
    <submittedName>
        <fullName evidence="1">Uncharacterized protein</fullName>
    </submittedName>
</protein>
<reference evidence="2" key="1">
    <citation type="submission" date="2015-09" db="EMBL/GenBank/DDBJ databases">
        <authorList>
            <person name="Fill T.P."/>
            <person name="Baretta J.F."/>
            <person name="de Almeida L.G."/>
            <person name="Rocha M."/>
            <person name="de Souza D.H."/>
            <person name="Malavazi I."/>
            <person name="Cerdeira L.T."/>
            <person name="Hong H."/>
            <person name="Samborskyy M."/>
            <person name="de Vasconcelos A.T."/>
            <person name="Leadlay P."/>
            <person name="Rodrigues-Filho E."/>
        </authorList>
    </citation>
    <scope>NUCLEOTIDE SEQUENCE [LARGE SCALE GENOMIC DNA]</scope>
    <source>
        <strain evidence="2">LaBioMMi 136</strain>
    </source>
</reference>
<name>A0A1S9RVL1_PENBI</name>